<reference evidence="1 2" key="1">
    <citation type="submission" date="2019-03" db="EMBL/GenBank/DDBJ databases">
        <title>San Antonio Military Medical Center submission to MRSN (WRAIR), pending publication.</title>
        <authorList>
            <person name="Blyth D.M."/>
            <person name="Mccarthy S.L."/>
            <person name="Schall S.E."/>
            <person name="Stam J.A."/>
            <person name="Ong A.C."/>
            <person name="Mcgann P.T."/>
        </authorList>
    </citation>
    <scope>NUCLEOTIDE SEQUENCE [LARGE SCALE GENOMIC DNA]</scope>
    <source>
        <strain evidence="1 2">MRSN571793</strain>
    </source>
</reference>
<name>A0A4Y8L1D2_9BACT</name>
<dbReference type="STRING" id="1121485.GCA_000426485_00477"/>
<gene>
    <name evidence="1" type="ORF">E2605_10715</name>
</gene>
<dbReference type="EMBL" id="SOML01000006">
    <property type="protein sequence ID" value="TFD96057.1"/>
    <property type="molecule type" value="Genomic_DNA"/>
</dbReference>
<dbReference type="OrthoDB" id="9940221at2"/>
<protein>
    <submittedName>
        <fullName evidence="1">Uncharacterized protein</fullName>
    </submittedName>
</protein>
<sequence length="79" mass="9423">MKTKRDYTTFDQQREIRKARKLLVRINKCGRPLRSIRIDKNTIVQVRADHPDAGLIIDRLKNKKHTMDLIEQIEYGQYA</sequence>
<keyword evidence="2" id="KW-1185">Reference proteome</keyword>
<dbReference type="Proteomes" id="UP000297861">
    <property type="component" value="Unassembled WGS sequence"/>
</dbReference>
<dbReference type="RefSeq" id="WP_134436439.1">
    <property type="nucleotide sequence ID" value="NZ_SOML01000006.1"/>
</dbReference>
<proteinExistence type="predicted"/>
<dbReference type="AlphaFoldDB" id="A0A4Y8L1D2"/>
<evidence type="ECO:0000313" key="2">
    <source>
        <dbReference type="Proteomes" id="UP000297861"/>
    </source>
</evidence>
<organism evidence="1 2">
    <name type="scientific">Dysgonomonas capnocytophagoides</name>
    <dbReference type="NCBI Taxonomy" id="45254"/>
    <lineage>
        <taxon>Bacteria</taxon>
        <taxon>Pseudomonadati</taxon>
        <taxon>Bacteroidota</taxon>
        <taxon>Bacteroidia</taxon>
        <taxon>Bacteroidales</taxon>
        <taxon>Dysgonomonadaceae</taxon>
        <taxon>Dysgonomonas</taxon>
    </lineage>
</organism>
<accession>A0A4Y8L1D2</accession>
<comment type="caution">
    <text evidence="1">The sequence shown here is derived from an EMBL/GenBank/DDBJ whole genome shotgun (WGS) entry which is preliminary data.</text>
</comment>
<evidence type="ECO:0000313" key="1">
    <source>
        <dbReference type="EMBL" id="TFD96057.1"/>
    </source>
</evidence>